<dbReference type="Gene3D" id="2.60.40.1740">
    <property type="entry name" value="hypothetical protein (bacova_03559)"/>
    <property type="match status" value="1"/>
</dbReference>
<protein>
    <submittedName>
        <fullName evidence="3">DUF1735 domain-containing protein</fullName>
    </submittedName>
</protein>
<dbReference type="EMBL" id="JADILX010000082">
    <property type="protein sequence ID" value="MBO8485837.1"/>
    <property type="molecule type" value="Genomic_DNA"/>
</dbReference>
<sequence length="422" mass="46938">MKRIFKYFCLAFIPAGAIFAVSGCNDAKLKPIENAAYIAEAYNASSVILNIANDEVAQTTLTARLGSKAASDLSFTFEVDPEVLTRYNELNGTSYVNMPESAYGFSEKTVEIAVDQVSASPVQVEMSYNDEMKESGVTYAIPVRLRCTGGDMMVMESKSEFVLVCSWSRIMPVPVFNSEYAETLETQKLNRVMFDVGENVEFNQYTFEFMMYVYEFSGFANPFMIAALDNGGLANRMALRFETYNNEWPNNRLLMMTIARPGVNSTIRNQAGVWQHVAITFDGSVTRLYIDGTEAGSKNAAPANPPLKFSYFSLLPQPVNFGVDHEAATISFREVRLWNVARSASQLANNMTSVDPASEGLVGYWRMDEGKGFTFADATGNGHEGRCEYSDAGDLSLNNWKVNYGDATGLEWVQDYTNMNDR</sequence>
<feature type="signal peptide" evidence="1">
    <location>
        <begin position="1"/>
        <end position="20"/>
    </location>
</feature>
<dbReference type="InterPro" id="IPR013320">
    <property type="entry name" value="ConA-like_dom_sf"/>
</dbReference>
<organism evidence="3 4">
    <name type="scientific">Candidatus Cryptobacteroides excrementavium</name>
    <dbReference type="NCBI Taxonomy" id="2840759"/>
    <lineage>
        <taxon>Bacteria</taxon>
        <taxon>Pseudomonadati</taxon>
        <taxon>Bacteroidota</taxon>
        <taxon>Bacteroidia</taxon>
        <taxon>Bacteroidales</taxon>
        <taxon>Candidatus Cryptobacteroides</taxon>
    </lineage>
</organism>
<dbReference type="GO" id="GO:0005975">
    <property type="term" value="P:carbohydrate metabolic process"/>
    <property type="evidence" value="ECO:0007669"/>
    <property type="project" value="UniProtKB-ARBA"/>
</dbReference>
<name>A0A9D9NRZ4_9BACT</name>
<accession>A0A9D9NRZ4</accession>
<proteinExistence type="predicted"/>
<dbReference type="Proteomes" id="UP000823750">
    <property type="component" value="Unassembled WGS sequence"/>
</dbReference>
<gene>
    <name evidence="3" type="ORF">IAB78_05375</name>
</gene>
<dbReference type="PROSITE" id="PS51257">
    <property type="entry name" value="PROKAR_LIPOPROTEIN"/>
    <property type="match status" value="1"/>
</dbReference>
<evidence type="ECO:0000313" key="4">
    <source>
        <dbReference type="Proteomes" id="UP000823750"/>
    </source>
</evidence>
<evidence type="ECO:0000259" key="2">
    <source>
        <dbReference type="Pfam" id="PF08522"/>
    </source>
</evidence>
<evidence type="ECO:0000256" key="1">
    <source>
        <dbReference type="SAM" id="SignalP"/>
    </source>
</evidence>
<feature type="chain" id="PRO_5039447626" evidence="1">
    <location>
        <begin position="21"/>
        <end position="422"/>
    </location>
</feature>
<comment type="caution">
    <text evidence="3">The sequence shown here is derived from an EMBL/GenBank/DDBJ whole genome shotgun (WGS) entry which is preliminary data.</text>
</comment>
<dbReference type="Gene3D" id="2.60.120.200">
    <property type="match status" value="1"/>
</dbReference>
<dbReference type="InterPro" id="IPR013728">
    <property type="entry name" value="BT_3987-like_N"/>
</dbReference>
<dbReference type="GO" id="GO:0004553">
    <property type="term" value="F:hydrolase activity, hydrolyzing O-glycosyl compounds"/>
    <property type="evidence" value="ECO:0007669"/>
    <property type="project" value="UniProtKB-ARBA"/>
</dbReference>
<evidence type="ECO:0000313" key="3">
    <source>
        <dbReference type="EMBL" id="MBO8485837.1"/>
    </source>
</evidence>
<reference evidence="3" key="2">
    <citation type="journal article" date="2021" name="PeerJ">
        <title>Extensive microbial diversity within the chicken gut microbiome revealed by metagenomics and culture.</title>
        <authorList>
            <person name="Gilroy R."/>
            <person name="Ravi A."/>
            <person name="Getino M."/>
            <person name="Pursley I."/>
            <person name="Horton D.L."/>
            <person name="Alikhan N.F."/>
            <person name="Baker D."/>
            <person name="Gharbi K."/>
            <person name="Hall N."/>
            <person name="Watson M."/>
            <person name="Adriaenssens E.M."/>
            <person name="Foster-Nyarko E."/>
            <person name="Jarju S."/>
            <person name="Secka A."/>
            <person name="Antonio M."/>
            <person name="Oren A."/>
            <person name="Chaudhuri R.R."/>
            <person name="La Ragione R."/>
            <person name="Hildebrand F."/>
            <person name="Pallen M.J."/>
        </authorList>
    </citation>
    <scope>NUCLEOTIDE SEQUENCE</scope>
    <source>
        <strain evidence="3">B2-16538</strain>
    </source>
</reference>
<reference evidence="3" key="1">
    <citation type="submission" date="2020-10" db="EMBL/GenBank/DDBJ databases">
        <authorList>
            <person name="Gilroy R."/>
        </authorList>
    </citation>
    <scope>NUCLEOTIDE SEQUENCE</scope>
    <source>
        <strain evidence="3">B2-16538</strain>
    </source>
</reference>
<dbReference type="Pfam" id="PF08522">
    <property type="entry name" value="BT_3987-like_N"/>
    <property type="match status" value="1"/>
</dbReference>
<dbReference type="SUPFAM" id="SSF49899">
    <property type="entry name" value="Concanavalin A-like lectins/glucanases"/>
    <property type="match status" value="1"/>
</dbReference>
<keyword evidence="1" id="KW-0732">Signal</keyword>
<dbReference type="AlphaFoldDB" id="A0A9D9NRZ4"/>
<feature type="domain" description="BT-3987-like N-terminal" evidence="2">
    <location>
        <begin position="33"/>
        <end position="150"/>
    </location>
</feature>
<dbReference type="Pfam" id="PF13385">
    <property type="entry name" value="Laminin_G_3"/>
    <property type="match status" value="1"/>
</dbReference>